<dbReference type="GO" id="GO:0046872">
    <property type="term" value="F:metal ion binding"/>
    <property type="evidence" value="ECO:0007669"/>
    <property type="project" value="UniProtKB-KW"/>
</dbReference>
<evidence type="ECO:0000256" key="5">
    <source>
        <dbReference type="ARBA" id="ARBA00023049"/>
    </source>
</evidence>
<protein>
    <submittedName>
        <fullName evidence="9">M48 family metalloprotease</fullName>
    </submittedName>
</protein>
<keyword evidence="10" id="KW-1185">Reference proteome</keyword>
<dbReference type="GO" id="GO:0051603">
    <property type="term" value="P:proteolysis involved in protein catabolic process"/>
    <property type="evidence" value="ECO:0007669"/>
    <property type="project" value="TreeGrafter"/>
</dbReference>
<evidence type="ECO:0000256" key="4">
    <source>
        <dbReference type="ARBA" id="ARBA00022833"/>
    </source>
</evidence>
<keyword evidence="3 6" id="KW-0378">Hydrolase</keyword>
<keyword evidence="1 6" id="KW-0645">Protease</keyword>
<dbReference type="InterPro" id="IPR051156">
    <property type="entry name" value="Mito/Outer_Membr_Metalloprot"/>
</dbReference>
<name>A0A5Q2Q6R7_9GAMM</name>
<evidence type="ECO:0000256" key="3">
    <source>
        <dbReference type="ARBA" id="ARBA00022801"/>
    </source>
</evidence>
<feature type="signal peptide" evidence="7">
    <location>
        <begin position="1"/>
        <end position="26"/>
    </location>
</feature>
<accession>A0A5Q2Q6R7</accession>
<dbReference type="EMBL" id="CP045871">
    <property type="protein sequence ID" value="QGG80009.1"/>
    <property type="molecule type" value="Genomic_DNA"/>
</dbReference>
<feature type="chain" id="PRO_5024310330" evidence="7">
    <location>
        <begin position="27"/>
        <end position="409"/>
    </location>
</feature>
<evidence type="ECO:0000256" key="2">
    <source>
        <dbReference type="ARBA" id="ARBA00022723"/>
    </source>
</evidence>
<keyword evidence="5 6" id="KW-0482">Metalloprotease</keyword>
<gene>
    <name evidence="9" type="ORF">GH975_05210</name>
</gene>
<dbReference type="PANTHER" id="PTHR22726:SF1">
    <property type="entry name" value="METALLOENDOPEPTIDASE OMA1, MITOCHONDRIAL"/>
    <property type="match status" value="1"/>
</dbReference>
<evidence type="ECO:0000313" key="9">
    <source>
        <dbReference type="EMBL" id="QGG80009.1"/>
    </source>
</evidence>
<dbReference type="AlphaFoldDB" id="A0A5Q2Q6R7"/>
<dbReference type="GO" id="GO:0016020">
    <property type="term" value="C:membrane"/>
    <property type="evidence" value="ECO:0007669"/>
    <property type="project" value="TreeGrafter"/>
</dbReference>
<dbReference type="InterPro" id="IPR001915">
    <property type="entry name" value="Peptidase_M48"/>
</dbReference>
<evidence type="ECO:0000313" key="10">
    <source>
        <dbReference type="Proteomes" id="UP000388235"/>
    </source>
</evidence>
<dbReference type="KEGG" id="llp:GH975_05210"/>
<dbReference type="Pfam" id="PF01435">
    <property type="entry name" value="Peptidase_M48"/>
    <property type="match status" value="1"/>
</dbReference>
<dbReference type="OrthoDB" id="9810445at2"/>
<dbReference type="Gene3D" id="3.30.2010.10">
    <property type="entry name" value="Metalloproteases ('zincins'), catalytic domain"/>
    <property type="match status" value="1"/>
</dbReference>
<evidence type="ECO:0000256" key="6">
    <source>
        <dbReference type="RuleBase" id="RU003983"/>
    </source>
</evidence>
<dbReference type="GO" id="GO:0004222">
    <property type="term" value="F:metalloendopeptidase activity"/>
    <property type="evidence" value="ECO:0007669"/>
    <property type="project" value="InterPro"/>
</dbReference>
<dbReference type="PANTHER" id="PTHR22726">
    <property type="entry name" value="METALLOENDOPEPTIDASE OMA1"/>
    <property type="match status" value="1"/>
</dbReference>
<comment type="cofactor">
    <cofactor evidence="6">
        <name>Zn(2+)</name>
        <dbReference type="ChEBI" id="CHEBI:29105"/>
    </cofactor>
    <text evidence="6">Binds 1 zinc ion per subunit.</text>
</comment>
<evidence type="ECO:0000256" key="7">
    <source>
        <dbReference type="SAM" id="SignalP"/>
    </source>
</evidence>
<feature type="domain" description="Peptidase M48" evidence="8">
    <location>
        <begin position="58"/>
        <end position="241"/>
    </location>
</feature>
<organism evidence="9 10">
    <name type="scientific">Litorivicinus lipolyticus</name>
    <dbReference type="NCBI Taxonomy" id="418701"/>
    <lineage>
        <taxon>Bacteria</taxon>
        <taxon>Pseudomonadati</taxon>
        <taxon>Pseudomonadota</taxon>
        <taxon>Gammaproteobacteria</taxon>
        <taxon>Oceanospirillales</taxon>
        <taxon>Litorivicinaceae</taxon>
        <taxon>Litorivicinus</taxon>
    </lineage>
</organism>
<proteinExistence type="inferred from homology"/>
<sequence length="409" mass="44304">MTRYAIAMILRILALLLSLNVATSGASTREERDIGRDFARQLYQSADIETDPVLLGALSRLTLPLIQASEWRDEPLYLILIDNPELNAFAAPGGVIGVHTGLFSAARQSDQVASVLAHEIAHLTQRHFGRRQEDSKRLQAAYLAGTLVALAAGLGGDPTLGTATLSATQAATIDQVLSFSRAHEREADQLGLELLAKAGHDPAAMVGMFKRMQDQQRLSSQPLPYLSTHPVSVERIADTQARTGKTGAEGGDAEFSYWLSRIGTPSATQSGGDRVGYQQAIEAALTAQDWDGVVAIASDARFSFPNDLAIGVWEAQALDRLDRTADALARLEALSQHHRALAQPYVWARDMARLRGWTPEFNFYAGMAAIRQGDSDEAQRFFNSAASQGGAIAARAKAQLRALEFNHSR</sequence>
<comment type="similarity">
    <text evidence="6">Belongs to the peptidase M48 family.</text>
</comment>
<dbReference type="Proteomes" id="UP000388235">
    <property type="component" value="Chromosome"/>
</dbReference>
<keyword evidence="7" id="KW-0732">Signal</keyword>
<evidence type="ECO:0000256" key="1">
    <source>
        <dbReference type="ARBA" id="ARBA00022670"/>
    </source>
</evidence>
<evidence type="ECO:0000259" key="8">
    <source>
        <dbReference type="Pfam" id="PF01435"/>
    </source>
</evidence>
<reference evidence="9 10" key="1">
    <citation type="submission" date="2019-11" db="EMBL/GenBank/DDBJ databases">
        <authorList>
            <person name="Khan S.A."/>
            <person name="Jeon C.O."/>
            <person name="Chun B.H."/>
        </authorList>
    </citation>
    <scope>NUCLEOTIDE SEQUENCE [LARGE SCALE GENOMIC DNA]</scope>
    <source>
        <strain evidence="9 10">IMCC 1097</strain>
    </source>
</reference>
<keyword evidence="2" id="KW-0479">Metal-binding</keyword>
<keyword evidence="4 6" id="KW-0862">Zinc</keyword>